<proteinExistence type="predicted"/>
<name>A0ACC3DU88_9PEZI</name>
<comment type="caution">
    <text evidence="1">The sequence shown here is derived from an EMBL/GenBank/DDBJ whole genome shotgun (WGS) entry which is preliminary data.</text>
</comment>
<sequence>ASPFANLASILSSADWDHEDRESQAPTVFRTDEPIQLAGIEVTIFRNYVNRVAHWLDAFSRDKPFSSSVPGLALHSPVLLHSCLAYSARQIAFTTKGSAIDTYERLSVYYYRTALRTLGDLLASMECARGDEVLASSMILSSYEMLEVIGESFASHLKGLAALLQAQGVNGDDIGVRGSVFWAWYRHEIWSCLLNERRMTLDETYWQPKPVANFDNTTQEEIANRITFIYGQVISFCNENNRSSDSEVLAARKVRLEALEAALADWRRKLPSWMVDFAMDPEPDGFVEDARRASQRRPFSSLWFIYPQSAIAHQVYHAAQILLALHNPQEEDAVRGLGRQRSLSVRRHIEHSREQICLVASSRIQEELAFISVQCLFVAGLVTEGKEERRQTLDVIEDCQRISGRRTVCIADELRKVWSLSLEE</sequence>
<dbReference type="Proteomes" id="UP001186974">
    <property type="component" value="Unassembled WGS sequence"/>
</dbReference>
<gene>
    <name evidence="1" type="ORF">LTS18_002678</name>
</gene>
<organism evidence="1 2">
    <name type="scientific">Coniosporium uncinatum</name>
    <dbReference type="NCBI Taxonomy" id="93489"/>
    <lineage>
        <taxon>Eukaryota</taxon>
        <taxon>Fungi</taxon>
        <taxon>Dikarya</taxon>
        <taxon>Ascomycota</taxon>
        <taxon>Pezizomycotina</taxon>
        <taxon>Dothideomycetes</taxon>
        <taxon>Dothideomycetes incertae sedis</taxon>
        <taxon>Coniosporium</taxon>
    </lineage>
</organism>
<protein>
    <submittedName>
        <fullName evidence="1">Uncharacterized protein</fullName>
    </submittedName>
</protein>
<keyword evidence="2" id="KW-1185">Reference proteome</keyword>
<evidence type="ECO:0000313" key="1">
    <source>
        <dbReference type="EMBL" id="KAK3080273.1"/>
    </source>
</evidence>
<dbReference type="EMBL" id="JAWDJW010000646">
    <property type="protein sequence ID" value="KAK3080273.1"/>
    <property type="molecule type" value="Genomic_DNA"/>
</dbReference>
<evidence type="ECO:0000313" key="2">
    <source>
        <dbReference type="Proteomes" id="UP001186974"/>
    </source>
</evidence>
<reference evidence="1" key="1">
    <citation type="submission" date="2024-09" db="EMBL/GenBank/DDBJ databases">
        <title>Black Yeasts Isolated from many extreme environments.</title>
        <authorList>
            <person name="Coleine C."/>
            <person name="Stajich J.E."/>
            <person name="Selbmann L."/>
        </authorList>
    </citation>
    <scope>NUCLEOTIDE SEQUENCE</scope>
    <source>
        <strain evidence="1">CCFEE 5737</strain>
    </source>
</reference>
<accession>A0ACC3DU88</accession>
<feature type="non-terminal residue" evidence="1">
    <location>
        <position position="1"/>
    </location>
</feature>